<feature type="region of interest" description="Disordered" evidence="1">
    <location>
        <begin position="154"/>
        <end position="177"/>
    </location>
</feature>
<dbReference type="STRING" id="1389489.O159_25280"/>
<gene>
    <name evidence="2" type="ORF">O159_25280</name>
</gene>
<protein>
    <submittedName>
        <fullName evidence="2">Uncharacterized protein</fullName>
    </submittedName>
</protein>
<keyword evidence="3" id="KW-1185">Reference proteome</keyword>
<evidence type="ECO:0000313" key="3">
    <source>
        <dbReference type="Proteomes" id="UP000016743"/>
    </source>
</evidence>
<proteinExistence type="predicted"/>
<sequence length="177" mass="18830">MPQEQIDALIARWVAARTGENGGVGFTNATVNATTMGQAPEQLMIAAHTQSALDVARACNLPAWAVDVSVEGNGMNYTTVPARSRELLDYTLQPYVDAITSRLTLPDVLPQGQECTAVTAALIAGDFNARMQGYQSAIAAGIYTPDECRLIEAGQSVPLRGDTPQENPDTPKEDPTP</sequence>
<dbReference type="eggNOG" id="COG4695">
    <property type="taxonomic scope" value="Bacteria"/>
</dbReference>
<name>U3P850_LEIXC</name>
<dbReference type="AlphaFoldDB" id="U3P850"/>
<dbReference type="Proteomes" id="UP000016743">
    <property type="component" value="Chromosome"/>
</dbReference>
<organism evidence="2 3">
    <name type="scientific">Leifsonia xyli subsp. cynodontis DSM 46306</name>
    <dbReference type="NCBI Taxonomy" id="1389489"/>
    <lineage>
        <taxon>Bacteria</taxon>
        <taxon>Bacillati</taxon>
        <taxon>Actinomycetota</taxon>
        <taxon>Actinomycetes</taxon>
        <taxon>Micrococcales</taxon>
        <taxon>Microbacteriaceae</taxon>
        <taxon>Leifsonia</taxon>
    </lineage>
</organism>
<evidence type="ECO:0000256" key="1">
    <source>
        <dbReference type="SAM" id="MobiDB-lite"/>
    </source>
</evidence>
<dbReference type="HOGENOM" id="CLU_1516093_0_0_11"/>
<evidence type="ECO:0000313" key="2">
    <source>
        <dbReference type="EMBL" id="AGW42460.1"/>
    </source>
</evidence>
<dbReference type="InterPro" id="IPR006944">
    <property type="entry name" value="Phage/GTA_portal"/>
</dbReference>
<dbReference type="EMBL" id="CP006734">
    <property type="protein sequence ID" value="AGW42460.1"/>
    <property type="molecule type" value="Genomic_DNA"/>
</dbReference>
<dbReference type="KEGG" id="lxy:O159_25280"/>
<reference evidence="2 3" key="1">
    <citation type="journal article" date="2013" name="Genome Announc.">
        <title>Complete Genome Sequence of Leifsonia xyli subsp. cynodontis Strain DSM46306, a Gram-Positive Bacterial Pathogen of Grasses.</title>
        <authorList>
            <person name="Monteiro-Vitorello C.B."/>
            <person name="Zerillo M.M."/>
            <person name="Van Sluys M.A."/>
            <person name="Camargo L.E."/>
            <person name="Kitajima J.P."/>
        </authorList>
    </citation>
    <scope>NUCLEOTIDE SEQUENCE [LARGE SCALE GENOMIC DNA]</scope>
    <source>
        <strain evidence="2 3">DSM 46306</strain>
    </source>
</reference>
<accession>U3P850</accession>
<dbReference type="Pfam" id="PF04860">
    <property type="entry name" value="Phage_portal"/>
    <property type="match status" value="1"/>
</dbReference>
<dbReference type="PATRIC" id="fig|1389489.3.peg.2425"/>
<dbReference type="Gene3D" id="1.20.1270.210">
    <property type="match status" value="1"/>
</dbReference>